<comment type="caution">
    <text evidence="4">The sequence shown here is derived from an EMBL/GenBank/DDBJ whole genome shotgun (WGS) entry which is preliminary data.</text>
</comment>
<accession>A0ABT7V8M4</accession>
<dbReference type="InterPro" id="IPR050832">
    <property type="entry name" value="Bact_Acetyltransf"/>
</dbReference>
<dbReference type="PANTHER" id="PTHR43877">
    <property type="entry name" value="AMINOALKYLPHOSPHONATE N-ACETYLTRANSFERASE-RELATED-RELATED"/>
    <property type="match status" value="1"/>
</dbReference>
<organism evidence="4 5">
    <name type="scientific">Enorma phocaeensis</name>
    <dbReference type="NCBI Taxonomy" id="1871019"/>
    <lineage>
        <taxon>Bacteria</taxon>
        <taxon>Bacillati</taxon>
        <taxon>Actinomycetota</taxon>
        <taxon>Coriobacteriia</taxon>
        <taxon>Coriobacteriales</taxon>
        <taxon>Coriobacteriaceae</taxon>
        <taxon>Enorma</taxon>
    </lineage>
</organism>
<evidence type="ECO:0000259" key="3">
    <source>
        <dbReference type="PROSITE" id="PS51186"/>
    </source>
</evidence>
<evidence type="ECO:0000256" key="1">
    <source>
        <dbReference type="ARBA" id="ARBA00022679"/>
    </source>
</evidence>
<evidence type="ECO:0000256" key="2">
    <source>
        <dbReference type="ARBA" id="ARBA00023315"/>
    </source>
</evidence>
<dbReference type="EMBL" id="JAUDDZ010000005">
    <property type="protein sequence ID" value="MDM8274845.1"/>
    <property type="molecule type" value="Genomic_DNA"/>
</dbReference>
<reference evidence="5" key="1">
    <citation type="submission" date="2023-06" db="EMBL/GenBank/DDBJ databases">
        <title>Identification and characterization of horizontal gene transfer across gut microbiota members of farm animals based on homology search.</title>
        <authorList>
            <person name="Zeman M."/>
            <person name="Kubasova T."/>
            <person name="Jahodarova E."/>
            <person name="Nykrynova M."/>
            <person name="Rychlik I."/>
        </authorList>
    </citation>
    <scope>NUCLEOTIDE SEQUENCE [LARGE SCALE GENOMIC DNA]</scope>
    <source>
        <strain evidence="5">154_Feed</strain>
    </source>
</reference>
<dbReference type="SUPFAM" id="SSF55729">
    <property type="entry name" value="Acyl-CoA N-acyltransferases (Nat)"/>
    <property type="match status" value="1"/>
</dbReference>
<dbReference type="Pfam" id="PF00583">
    <property type="entry name" value="Acetyltransf_1"/>
    <property type="match status" value="1"/>
</dbReference>
<dbReference type="Proteomes" id="UP001529421">
    <property type="component" value="Unassembled WGS sequence"/>
</dbReference>
<protein>
    <submittedName>
        <fullName evidence="4">GNAT family N-acetyltransferase</fullName>
        <ecNumber evidence="4">2.3.1.-</ecNumber>
    </submittedName>
</protein>
<feature type="domain" description="N-acetyltransferase" evidence="3">
    <location>
        <begin position="1"/>
        <end position="163"/>
    </location>
</feature>
<keyword evidence="5" id="KW-1185">Reference proteome</keyword>
<dbReference type="EC" id="2.3.1.-" evidence="4"/>
<name>A0ABT7V8M4_9ACTN</name>
<dbReference type="PANTHER" id="PTHR43877:SF1">
    <property type="entry name" value="ACETYLTRANSFERASE"/>
    <property type="match status" value="1"/>
</dbReference>
<dbReference type="CDD" id="cd04301">
    <property type="entry name" value="NAT_SF"/>
    <property type="match status" value="1"/>
</dbReference>
<evidence type="ECO:0000313" key="5">
    <source>
        <dbReference type="Proteomes" id="UP001529421"/>
    </source>
</evidence>
<evidence type="ECO:0000313" key="4">
    <source>
        <dbReference type="EMBL" id="MDM8274845.1"/>
    </source>
</evidence>
<reference evidence="4 5" key="2">
    <citation type="submission" date="2023-06" db="EMBL/GenBank/DDBJ databases">
        <authorList>
            <person name="Zeman M."/>
            <person name="Kubasova T."/>
            <person name="Jahodarova E."/>
            <person name="Nykrynova M."/>
            <person name="Rychlik I."/>
        </authorList>
    </citation>
    <scope>NUCLEOTIDE SEQUENCE [LARGE SCALE GENOMIC DNA]</scope>
    <source>
        <strain evidence="4 5">154_Feed</strain>
    </source>
</reference>
<dbReference type="InterPro" id="IPR016181">
    <property type="entry name" value="Acyl_CoA_acyltransferase"/>
</dbReference>
<dbReference type="Gene3D" id="3.40.630.30">
    <property type="match status" value="1"/>
</dbReference>
<keyword evidence="2 4" id="KW-0012">Acyltransferase</keyword>
<gene>
    <name evidence="4" type="ORF">QUW28_04930</name>
</gene>
<sequence length="163" mass="18140">MDITVGIGKRDDAFAVRRAVFMEEQGYENEFEPLDDVPACIHVTAYVGSELVGCARTFPEPLEHSFAPDAPHAPACSYDGGLLPDEVYLLGRVAVLAPWRRRGLAATLVVEAERAAVRAGARVMKLHAQEYVQDLYRKLGYEPIAPVDYEDEGQPHLWMAKRL</sequence>
<dbReference type="PROSITE" id="PS51186">
    <property type="entry name" value="GNAT"/>
    <property type="match status" value="1"/>
</dbReference>
<dbReference type="GO" id="GO:0016746">
    <property type="term" value="F:acyltransferase activity"/>
    <property type="evidence" value="ECO:0007669"/>
    <property type="project" value="UniProtKB-KW"/>
</dbReference>
<dbReference type="RefSeq" id="WP_204673277.1">
    <property type="nucleotide sequence ID" value="NZ_JACJKQ010000017.1"/>
</dbReference>
<dbReference type="InterPro" id="IPR000182">
    <property type="entry name" value="GNAT_dom"/>
</dbReference>
<keyword evidence="1 4" id="KW-0808">Transferase</keyword>
<proteinExistence type="predicted"/>